<feature type="region of interest" description="Disordered" evidence="1">
    <location>
        <begin position="215"/>
        <end position="239"/>
    </location>
</feature>
<feature type="compositionally biased region" description="Basic and acidic residues" evidence="1">
    <location>
        <begin position="402"/>
        <end position="412"/>
    </location>
</feature>
<feature type="region of interest" description="Disordered" evidence="1">
    <location>
        <begin position="68"/>
        <end position="100"/>
    </location>
</feature>
<dbReference type="EMBL" id="AGNL01020512">
    <property type="protein sequence ID" value="EJK60995.1"/>
    <property type="molecule type" value="Genomic_DNA"/>
</dbReference>
<feature type="non-terminal residue" evidence="2">
    <location>
        <position position="440"/>
    </location>
</feature>
<evidence type="ECO:0000256" key="1">
    <source>
        <dbReference type="SAM" id="MobiDB-lite"/>
    </source>
</evidence>
<dbReference type="InterPro" id="IPR036188">
    <property type="entry name" value="FAD/NAD-bd_sf"/>
</dbReference>
<evidence type="ECO:0000313" key="3">
    <source>
        <dbReference type="Proteomes" id="UP000266841"/>
    </source>
</evidence>
<feature type="region of interest" description="Disordered" evidence="1">
    <location>
        <begin position="290"/>
        <end position="440"/>
    </location>
</feature>
<name>K0S6S7_THAOC</name>
<dbReference type="AlphaFoldDB" id="K0S6S7"/>
<reference evidence="2 3" key="1">
    <citation type="journal article" date="2012" name="Genome Biol.">
        <title>Genome and low-iron response of an oceanic diatom adapted to chronic iron limitation.</title>
        <authorList>
            <person name="Lommer M."/>
            <person name="Specht M."/>
            <person name="Roy A.S."/>
            <person name="Kraemer L."/>
            <person name="Andreson R."/>
            <person name="Gutowska M.A."/>
            <person name="Wolf J."/>
            <person name="Bergner S.V."/>
            <person name="Schilhabel M.B."/>
            <person name="Klostermeier U.C."/>
            <person name="Beiko R.G."/>
            <person name="Rosenstiel P."/>
            <person name="Hippler M."/>
            <person name="Laroche J."/>
        </authorList>
    </citation>
    <scope>NUCLEOTIDE SEQUENCE [LARGE SCALE GENOMIC DNA]</scope>
    <source>
        <strain evidence="2 3">CCMP1005</strain>
    </source>
</reference>
<feature type="compositionally biased region" description="Basic and acidic residues" evidence="1">
    <location>
        <begin position="85"/>
        <end position="96"/>
    </location>
</feature>
<accession>K0S6S7</accession>
<feature type="compositionally biased region" description="Low complexity" evidence="1">
    <location>
        <begin position="302"/>
        <end position="313"/>
    </location>
</feature>
<protein>
    <recommendedName>
        <fullName evidence="4">FAD-binding domain-containing protein</fullName>
    </recommendedName>
</protein>
<feature type="compositionally biased region" description="Basic and acidic residues" evidence="1">
    <location>
        <begin position="315"/>
        <end position="328"/>
    </location>
</feature>
<comment type="caution">
    <text evidence="2">The sequence shown here is derived from an EMBL/GenBank/DDBJ whole genome shotgun (WGS) entry which is preliminary data.</text>
</comment>
<evidence type="ECO:0008006" key="4">
    <source>
        <dbReference type="Google" id="ProtNLM"/>
    </source>
</evidence>
<gene>
    <name evidence="2" type="ORF">THAOC_18580</name>
</gene>
<keyword evidence="3" id="KW-1185">Reference proteome</keyword>
<proteinExistence type="predicted"/>
<dbReference type="OrthoDB" id="16820at2759"/>
<dbReference type="Gene3D" id="3.50.50.60">
    <property type="entry name" value="FAD/NAD(P)-binding domain"/>
    <property type="match status" value="1"/>
</dbReference>
<organism evidence="2 3">
    <name type="scientific">Thalassiosira oceanica</name>
    <name type="common">Marine diatom</name>
    <dbReference type="NCBI Taxonomy" id="159749"/>
    <lineage>
        <taxon>Eukaryota</taxon>
        <taxon>Sar</taxon>
        <taxon>Stramenopiles</taxon>
        <taxon>Ochrophyta</taxon>
        <taxon>Bacillariophyta</taxon>
        <taxon>Coscinodiscophyceae</taxon>
        <taxon>Thalassiosirophycidae</taxon>
        <taxon>Thalassiosirales</taxon>
        <taxon>Thalassiosiraceae</taxon>
        <taxon>Thalassiosira</taxon>
    </lineage>
</organism>
<dbReference type="Proteomes" id="UP000266841">
    <property type="component" value="Unassembled WGS sequence"/>
</dbReference>
<feature type="compositionally biased region" description="Basic and acidic residues" evidence="1">
    <location>
        <begin position="357"/>
        <end position="394"/>
    </location>
</feature>
<sequence length="440" mass="47135">MLERLDELRASGAGRKRVAGSSDSQAGLHGDTRRPVLLHFEDGTSDSVDLLVGADGVNSTVARQYLSAAAPSGKKRKGSGGDAGGEERPNGDDDTRQQASPRRVGIYVVLGITDHLHPLIDERAYHTLDGTSRLFLASLFDFALSPLGHCSNSPCALTRMIEKRTDALLGVEARRPPFGRTRGRRGPEEEEEDHVAALLPRGPGRVLEARAHLGHGAAGPRSEGVPGSQGEARGARPVAEQGRSCGEYFACFRRLWPDCCRKARSRLPSSSGVMFTLSFALVTGRRRALHDAVQGPGGQPGARGRAPPRQLAGEEQARLRRAPVHERDDEPEQGQGTRVARGGGEAALPRLLEVDEVAGRAADRGPDDGRRRRVPRRGEGRRPPPRDAKEEGHRRVARGRPRRLDTGRDRGAGHRGGTSHVAGGRTAGGDSGPAPVLQSR</sequence>
<feature type="region of interest" description="Disordered" evidence="1">
    <location>
        <begin position="1"/>
        <end position="30"/>
    </location>
</feature>
<evidence type="ECO:0000313" key="2">
    <source>
        <dbReference type="EMBL" id="EJK60995.1"/>
    </source>
</evidence>